<dbReference type="EMBL" id="JAUHHC010000004">
    <property type="protein sequence ID" value="MDN3921953.1"/>
    <property type="molecule type" value="Genomic_DNA"/>
</dbReference>
<name>A0ABT8DV02_9BURK</name>
<sequence>MKRRDLIARLGALGMFSPAMVRGDAALQKPRHGRLERLTLPAWRHVAERPVEVWLPPGYDGRRPHAVLYMHDGQMLYDAATTWNQQAWALDQVAAPLLAEGKLQDFIVVGIWNAGEARRAEYFPQAWLPLIEPASERQRYIDEALQGQPRGDAYLRFLVEELKPAVDARYATRPEREATLLMGSSMGGLISVYALCEYPQVFGAAAALSTHWIGLFERNEAIPAAALAYLERRLPPPERLRLYMDRGTTELDALYDRAQAGVDALLARKGYGPPRVVSRVFEGAGHNEAAWRARLDQPLQFLLGAKR</sequence>
<gene>
    <name evidence="1" type="ORF">QWJ38_16810</name>
</gene>
<protein>
    <submittedName>
        <fullName evidence="1">Alpha/beta hydrolase-fold protein</fullName>
    </submittedName>
</protein>
<dbReference type="InterPro" id="IPR029058">
    <property type="entry name" value="AB_hydrolase_fold"/>
</dbReference>
<proteinExistence type="predicted"/>
<dbReference type="InterPro" id="IPR000801">
    <property type="entry name" value="Esterase-like"/>
</dbReference>
<keyword evidence="1" id="KW-0378">Hydrolase</keyword>
<evidence type="ECO:0000313" key="1">
    <source>
        <dbReference type="EMBL" id="MDN3921953.1"/>
    </source>
</evidence>
<dbReference type="Proteomes" id="UP001228044">
    <property type="component" value="Unassembled WGS sequence"/>
</dbReference>
<dbReference type="GO" id="GO:0016787">
    <property type="term" value="F:hydrolase activity"/>
    <property type="evidence" value="ECO:0007669"/>
    <property type="project" value="UniProtKB-KW"/>
</dbReference>
<evidence type="ECO:0000313" key="2">
    <source>
        <dbReference type="Proteomes" id="UP001228044"/>
    </source>
</evidence>
<comment type="caution">
    <text evidence="1">The sequence shown here is derived from an EMBL/GenBank/DDBJ whole genome shotgun (WGS) entry which is preliminary data.</text>
</comment>
<accession>A0ABT8DV02</accession>
<organism evidence="1 2">
    <name type="scientific">Roseateles violae</name>
    <dbReference type="NCBI Taxonomy" id="3058042"/>
    <lineage>
        <taxon>Bacteria</taxon>
        <taxon>Pseudomonadati</taxon>
        <taxon>Pseudomonadota</taxon>
        <taxon>Betaproteobacteria</taxon>
        <taxon>Burkholderiales</taxon>
        <taxon>Sphaerotilaceae</taxon>
        <taxon>Roseateles</taxon>
    </lineage>
</organism>
<keyword evidence="2" id="KW-1185">Reference proteome</keyword>
<dbReference type="SUPFAM" id="SSF53474">
    <property type="entry name" value="alpha/beta-Hydrolases"/>
    <property type="match status" value="1"/>
</dbReference>
<dbReference type="Gene3D" id="3.40.50.1820">
    <property type="entry name" value="alpha/beta hydrolase"/>
    <property type="match status" value="1"/>
</dbReference>
<dbReference type="PANTHER" id="PTHR48098">
    <property type="entry name" value="ENTEROCHELIN ESTERASE-RELATED"/>
    <property type="match status" value="1"/>
</dbReference>
<reference evidence="1 2" key="1">
    <citation type="submission" date="2023-06" db="EMBL/GenBank/DDBJ databases">
        <title>Pelomonas sp. PFR6 16S ribosomal RNA gene Genome sequencing and assembly.</title>
        <authorList>
            <person name="Woo H."/>
        </authorList>
    </citation>
    <scope>NUCLEOTIDE SEQUENCE [LARGE SCALE GENOMIC DNA]</scope>
    <source>
        <strain evidence="1 2">PFR6</strain>
    </source>
</reference>
<dbReference type="Pfam" id="PF00756">
    <property type="entry name" value="Esterase"/>
    <property type="match status" value="1"/>
</dbReference>
<dbReference type="RefSeq" id="WP_290360254.1">
    <property type="nucleotide sequence ID" value="NZ_JAUHHC010000004.1"/>
</dbReference>
<dbReference type="PANTHER" id="PTHR48098:SF6">
    <property type="entry name" value="FERRI-BACILLIBACTIN ESTERASE BESA"/>
    <property type="match status" value="1"/>
</dbReference>
<dbReference type="InterPro" id="IPR050583">
    <property type="entry name" value="Mycobacterial_A85_antigen"/>
</dbReference>